<dbReference type="Proteomes" id="UP000447434">
    <property type="component" value="Chromosome 20"/>
</dbReference>
<gene>
    <name evidence="1" type="ORF">Lalb_Chr20g0114351</name>
</gene>
<organism evidence="1 2">
    <name type="scientific">Lupinus albus</name>
    <name type="common">White lupine</name>
    <name type="synonym">Lupinus termis</name>
    <dbReference type="NCBI Taxonomy" id="3870"/>
    <lineage>
        <taxon>Eukaryota</taxon>
        <taxon>Viridiplantae</taxon>
        <taxon>Streptophyta</taxon>
        <taxon>Embryophyta</taxon>
        <taxon>Tracheophyta</taxon>
        <taxon>Spermatophyta</taxon>
        <taxon>Magnoliopsida</taxon>
        <taxon>eudicotyledons</taxon>
        <taxon>Gunneridae</taxon>
        <taxon>Pentapetalae</taxon>
        <taxon>rosids</taxon>
        <taxon>fabids</taxon>
        <taxon>Fabales</taxon>
        <taxon>Fabaceae</taxon>
        <taxon>Papilionoideae</taxon>
        <taxon>50 kb inversion clade</taxon>
        <taxon>genistoids sensu lato</taxon>
        <taxon>core genistoids</taxon>
        <taxon>Genisteae</taxon>
        <taxon>Lupinus</taxon>
    </lineage>
</organism>
<proteinExistence type="predicted"/>
<comment type="caution">
    <text evidence="1">The sequence shown here is derived from an EMBL/GenBank/DDBJ whole genome shotgun (WGS) entry which is preliminary data.</text>
</comment>
<evidence type="ECO:0000313" key="1">
    <source>
        <dbReference type="EMBL" id="KAE9591079.1"/>
    </source>
</evidence>
<dbReference type="AlphaFoldDB" id="A0A6A4NUT0"/>
<dbReference type="EMBL" id="WOCE01000020">
    <property type="protein sequence ID" value="KAE9591079.1"/>
    <property type="molecule type" value="Genomic_DNA"/>
</dbReference>
<reference evidence="2" key="1">
    <citation type="journal article" date="2020" name="Nat. Commun.">
        <title>Genome sequence of the cluster root forming white lupin.</title>
        <authorList>
            <person name="Hufnagel B."/>
            <person name="Marques A."/>
            <person name="Soriano A."/>
            <person name="Marques L."/>
            <person name="Divol F."/>
            <person name="Doumas P."/>
            <person name="Sallet E."/>
            <person name="Mancinotti D."/>
            <person name="Carrere S."/>
            <person name="Marande W."/>
            <person name="Arribat S."/>
            <person name="Keller J."/>
            <person name="Huneau C."/>
            <person name="Blein T."/>
            <person name="Aime D."/>
            <person name="Laguerre M."/>
            <person name="Taylor J."/>
            <person name="Schubert V."/>
            <person name="Nelson M."/>
            <person name="Geu-Flores F."/>
            <person name="Crespi M."/>
            <person name="Gallardo-Guerrero K."/>
            <person name="Delaux P.-M."/>
            <person name="Salse J."/>
            <person name="Berges H."/>
            <person name="Guyot R."/>
            <person name="Gouzy J."/>
            <person name="Peret B."/>
        </authorList>
    </citation>
    <scope>NUCLEOTIDE SEQUENCE [LARGE SCALE GENOMIC DNA]</scope>
    <source>
        <strain evidence="2">cv. Amiga</strain>
    </source>
</reference>
<name>A0A6A4NUT0_LUPAL</name>
<evidence type="ECO:0000313" key="2">
    <source>
        <dbReference type="Proteomes" id="UP000447434"/>
    </source>
</evidence>
<protein>
    <submittedName>
        <fullName evidence="1">Uncharacterized protein</fullName>
    </submittedName>
</protein>
<accession>A0A6A4NUT0</accession>
<keyword evidence="2" id="KW-1185">Reference proteome</keyword>
<sequence>MKGSWVLSMRYLLRSPSPITLSIASFCSRPRGSESLNLFSFPSVPFSPNRMDWGLSVDLP</sequence>